<organism evidence="2 3">
    <name type="scientific">Christiangramia oceanisediminis</name>
    <dbReference type="NCBI Taxonomy" id="2920386"/>
    <lineage>
        <taxon>Bacteria</taxon>
        <taxon>Pseudomonadati</taxon>
        <taxon>Bacteroidota</taxon>
        <taxon>Flavobacteriia</taxon>
        <taxon>Flavobacteriales</taxon>
        <taxon>Flavobacteriaceae</taxon>
        <taxon>Christiangramia</taxon>
    </lineage>
</organism>
<feature type="coiled-coil region" evidence="1">
    <location>
        <begin position="238"/>
        <end position="268"/>
    </location>
</feature>
<evidence type="ECO:0000256" key="1">
    <source>
        <dbReference type="SAM" id="Coils"/>
    </source>
</evidence>
<dbReference type="Pfam" id="PF13558">
    <property type="entry name" value="SbcC_Walker_B"/>
    <property type="match status" value="1"/>
</dbReference>
<name>A0A9X2KZ35_9FLAO</name>
<dbReference type="GO" id="GO:0016887">
    <property type="term" value="F:ATP hydrolysis activity"/>
    <property type="evidence" value="ECO:0007669"/>
    <property type="project" value="InterPro"/>
</dbReference>
<dbReference type="PANTHER" id="PTHR32114:SF2">
    <property type="entry name" value="ABC TRANSPORTER ABCH.3"/>
    <property type="match status" value="1"/>
</dbReference>
<dbReference type="InterPro" id="IPR027417">
    <property type="entry name" value="P-loop_NTPase"/>
</dbReference>
<dbReference type="SUPFAM" id="SSF52540">
    <property type="entry name" value="P-loop containing nucleoside triphosphate hydrolases"/>
    <property type="match status" value="1"/>
</dbReference>
<feature type="coiled-coil region" evidence="1">
    <location>
        <begin position="366"/>
        <end position="423"/>
    </location>
</feature>
<dbReference type="Gene3D" id="3.40.50.300">
    <property type="entry name" value="P-loop containing nucleotide triphosphate hydrolases"/>
    <property type="match status" value="2"/>
</dbReference>
<feature type="coiled-coil region" evidence="1">
    <location>
        <begin position="681"/>
        <end position="722"/>
    </location>
</feature>
<evidence type="ECO:0000313" key="2">
    <source>
        <dbReference type="EMBL" id="MCP9200869.1"/>
    </source>
</evidence>
<dbReference type="Proteomes" id="UP001155280">
    <property type="component" value="Unassembled WGS sequence"/>
</dbReference>
<keyword evidence="3" id="KW-1185">Reference proteome</keyword>
<feature type="coiled-coil region" evidence="1">
    <location>
        <begin position="456"/>
        <end position="593"/>
    </location>
</feature>
<dbReference type="GO" id="GO:0006302">
    <property type="term" value="P:double-strand break repair"/>
    <property type="evidence" value="ECO:0007669"/>
    <property type="project" value="InterPro"/>
</dbReference>
<accession>A0A9X2KZ35</accession>
<feature type="coiled-coil region" evidence="1">
    <location>
        <begin position="306"/>
        <end position="333"/>
    </location>
</feature>
<dbReference type="PANTHER" id="PTHR32114">
    <property type="entry name" value="ABC TRANSPORTER ABCH.3"/>
    <property type="match status" value="1"/>
</dbReference>
<dbReference type="AlphaFoldDB" id="A0A9X2KZ35"/>
<reference evidence="2" key="1">
    <citation type="submission" date="2022-07" db="EMBL/GenBank/DDBJ databases">
        <title>Gramela sediminis sp. nov., isolated from deep-sea sediment of the Indian Ocean.</title>
        <authorList>
            <person name="Shi H."/>
        </authorList>
    </citation>
    <scope>NUCLEOTIDE SEQUENCE</scope>
    <source>
        <strain evidence="2">GC03-9</strain>
    </source>
</reference>
<comment type="caution">
    <text evidence="2">The sequence shown here is derived from an EMBL/GenBank/DDBJ whole genome shotgun (WGS) entry which is preliminary data.</text>
</comment>
<proteinExistence type="predicted"/>
<dbReference type="EMBL" id="JANCNS010000003">
    <property type="protein sequence ID" value="MCP9200869.1"/>
    <property type="molecule type" value="Genomic_DNA"/>
</dbReference>
<protein>
    <submittedName>
        <fullName evidence="2">AAA family ATPase</fullName>
    </submittedName>
</protein>
<keyword evidence="1" id="KW-0175">Coiled coil</keyword>
<dbReference type="RefSeq" id="WP_241552542.1">
    <property type="nucleotide sequence ID" value="NZ_JANCNS010000003.1"/>
</dbReference>
<gene>
    <name evidence="2" type="ORF">MKO06_13190</name>
</gene>
<sequence length="1009" mass="116449">MKILKVAFENINSLKGFHEIDFSREPFLTNSLFAITGPTGSGKSSILDVISLALFNHVPRLGKITRNEIQTKGAILTRNQKNAMARVTYECKNGIYSSQWSIEVNRNNNLNDYEMEIHDHQTGKLIDLKKSVVPSKNEELIGLNYDQFIKAVLLAQGEFAQFLKAKKDERGELLEKITGTGIYRRLGIRAFEKNREANRDIQDQQNEIQIIERDILEDEVVVKHQANLKEKSVLCEDYRKETEKLKKSIQLKQDIEDQKKEIQKQKASEATGIEDLKKFDLEHGSSLKQHEKVQNKADELREWKQLKKQVSDFQEQKKKISELKRANQQQIGQLLTDVSELTKSSVKAETISEELNDFRDKVLKLIEARKDKLSSYSAKKDQLQSELRDTGFGFDEQDIEGSIHDFELALSRIREKSKQYREELQLENSHHLGEVQQGLRTRIRSARDASRIFSGISQRKIEITRIEEELQQENSKLEFLPAKIKEATSNSRNLQQQLENLKLQKENARLKASLEEHRKNLKDGEACPLCGATHHPYAHEVTTQTDTIDEKLQELENKSEASNRELHRLEAEHTNLQKRLIELHKKLAALQEQYQKSRKGFSEDFSEFKAVTKQEEIDLAVERLESKLEILLEFERSRKTEQSLANAIPLAREIKNIITEGRELKKQLDMVYSGKNIQNDVQQYSNKWNRIQQEALNLRERASETDKQLLQLNQSLEKLETELNPFISESGFSNIQDAWQVLMPEAEASKLRNERQQILRQIDNSKASLKLLNEQLLKLRDLDTDTEKEKLFETLQSKNEKLTGLNNECKELERILKNQEDRVKRMTSLRLQIQEKEKQTKRWRLLNELIGDSKGKQFNDFAQDLTLSRLLKLANIRLQDLNDRYLIDKPEPEEDDGLVAIDEHMGGQRRSVKTLSGGETFILSLSMALALSDLASKNVEINSLFIDEGFGTLDPETLDQTLDTLEKLQAESSKTIGVISHVDSLKERISTQIKLTRNGQGYSSLEISS</sequence>
<feature type="coiled-coil region" evidence="1">
    <location>
        <begin position="748"/>
        <end position="836"/>
    </location>
</feature>
<evidence type="ECO:0000313" key="3">
    <source>
        <dbReference type="Proteomes" id="UP001155280"/>
    </source>
</evidence>